<dbReference type="InterPro" id="IPR038460">
    <property type="entry name" value="AcetylCoA_hyd_C_sf"/>
</dbReference>
<comment type="similarity">
    <text evidence="1">Belongs to the acetyl-CoA hydrolase/transferase family.</text>
</comment>
<keyword evidence="2 5" id="KW-0808">Transferase</keyword>
<gene>
    <name evidence="5" type="ORF">FBD94_07810</name>
</gene>
<dbReference type="InterPro" id="IPR026888">
    <property type="entry name" value="AcetylCoA_hyd_C"/>
</dbReference>
<dbReference type="Gene3D" id="3.30.750.70">
    <property type="entry name" value="4-hydroxybutyrate coenzyme like domains"/>
    <property type="match status" value="1"/>
</dbReference>
<dbReference type="Pfam" id="PF13336">
    <property type="entry name" value="AcetylCoA_hyd_C"/>
    <property type="match status" value="1"/>
</dbReference>
<feature type="domain" description="Acetyl-CoA hydrolase/transferase N-terminal" evidence="3">
    <location>
        <begin position="4"/>
        <end position="174"/>
    </location>
</feature>
<dbReference type="Proteomes" id="UP000309594">
    <property type="component" value="Unassembled WGS sequence"/>
</dbReference>
<dbReference type="InterPro" id="IPR046433">
    <property type="entry name" value="ActCoA_hydro"/>
</dbReference>
<protein>
    <submittedName>
        <fullName evidence="5">Acetyl-CoA hydrolase/transferase family protein</fullName>
    </submittedName>
</protein>
<evidence type="ECO:0000259" key="3">
    <source>
        <dbReference type="Pfam" id="PF02550"/>
    </source>
</evidence>
<dbReference type="EMBL" id="SWDX01000003">
    <property type="protein sequence ID" value="TKC62125.1"/>
    <property type="molecule type" value="Genomic_DNA"/>
</dbReference>
<dbReference type="Gene3D" id="3.40.1080.10">
    <property type="entry name" value="Glutaconate Coenzyme A-transferase"/>
    <property type="match status" value="1"/>
</dbReference>
<proteinExistence type="inferred from homology"/>
<feature type="domain" description="Acetyl-CoA hydrolase/transferase C-terminal" evidence="4">
    <location>
        <begin position="267"/>
        <end position="418"/>
    </location>
</feature>
<dbReference type="Pfam" id="PF02550">
    <property type="entry name" value="AcetylCoA_hydro"/>
    <property type="match status" value="1"/>
</dbReference>
<evidence type="ECO:0000313" key="5">
    <source>
        <dbReference type="EMBL" id="TKC62125.1"/>
    </source>
</evidence>
<dbReference type="SUPFAM" id="SSF100950">
    <property type="entry name" value="NagB/RpiA/CoA transferase-like"/>
    <property type="match status" value="2"/>
</dbReference>
<dbReference type="PANTHER" id="PTHR21432">
    <property type="entry name" value="ACETYL-COA HYDROLASE-RELATED"/>
    <property type="match status" value="1"/>
</dbReference>
<evidence type="ECO:0000313" key="6">
    <source>
        <dbReference type="Proteomes" id="UP000309594"/>
    </source>
</evidence>
<name>A0A4U1GDJ0_9SPHI</name>
<evidence type="ECO:0000256" key="1">
    <source>
        <dbReference type="ARBA" id="ARBA00009632"/>
    </source>
</evidence>
<dbReference type="RefSeq" id="WP_136879787.1">
    <property type="nucleotide sequence ID" value="NZ_SWDX01000003.1"/>
</dbReference>
<reference evidence="5 6" key="1">
    <citation type="submission" date="2019-04" db="EMBL/GenBank/DDBJ databases">
        <title>Pedobacter sp. RP-1-16 sp. nov., isolated from Arctic soil.</title>
        <authorList>
            <person name="Dahal R.H."/>
            <person name="Kim D.-U."/>
        </authorList>
    </citation>
    <scope>NUCLEOTIDE SEQUENCE [LARGE SCALE GENOMIC DNA]</scope>
    <source>
        <strain evidence="5 6">RP-1-16</strain>
    </source>
</reference>
<accession>A0A4U1GDJ0</accession>
<evidence type="ECO:0000256" key="2">
    <source>
        <dbReference type="ARBA" id="ARBA00022679"/>
    </source>
</evidence>
<dbReference type="InterPro" id="IPR037171">
    <property type="entry name" value="NagB/RpiA_transferase-like"/>
</dbReference>
<dbReference type="Gene3D" id="3.40.1080.20">
    <property type="entry name" value="Acetyl-CoA hydrolase/transferase C-terminal domain"/>
    <property type="match status" value="1"/>
</dbReference>
<sequence length="424" mass="46314">MELKHTEAAEAVKLITSGNRVFIHGGAATPVFLVKAMQNRHTDLENVELVSITTLGDVDFDTDIYRKSFFFNSLFVSAATRAVANSSRGDYVPIFLSQIPQLFYGNILPIDVALVQVSPPDKHGYCSLGTSVDIAKAAVDTAKIVIAQVNDRMPRTHGESFIHIDKLAALVYHNAELPEVDYSFAVNDIVGKIGYNVASLVEDGATLQLGIGSIPDQVLKNLCGHKDLGLHTEMFSDGIIDLIHKGVINNSLKKLNRGRSVTSFITGTRKLYDFVDDNPSIRVMNISYVNDTSIIRQNAKATAINSAIELDLTGQVCADSIGTYQYSGIGGQMDFMRGASLSEGGKPIIALPSQTQKGISRIVPFLKEGAGVVTTRGHVHWVVTEYGMVNLFGKSLKQRAKALIEIAHPNHREMLDKAYFSRFD</sequence>
<dbReference type="InterPro" id="IPR003702">
    <property type="entry name" value="ActCoA_hydro_N"/>
</dbReference>
<organism evidence="5 6">
    <name type="scientific">Pedobacter hiemivivus</name>
    <dbReference type="NCBI Taxonomy" id="2530454"/>
    <lineage>
        <taxon>Bacteria</taxon>
        <taxon>Pseudomonadati</taxon>
        <taxon>Bacteroidota</taxon>
        <taxon>Sphingobacteriia</taxon>
        <taxon>Sphingobacteriales</taxon>
        <taxon>Sphingobacteriaceae</taxon>
        <taxon>Pedobacter</taxon>
    </lineage>
</organism>
<dbReference type="GO" id="GO:0006083">
    <property type="term" value="P:acetate metabolic process"/>
    <property type="evidence" value="ECO:0007669"/>
    <property type="project" value="InterPro"/>
</dbReference>
<dbReference type="AlphaFoldDB" id="A0A4U1GDJ0"/>
<comment type="caution">
    <text evidence="5">The sequence shown here is derived from an EMBL/GenBank/DDBJ whole genome shotgun (WGS) entry which is preliminary data.</text>
</comment>
<dbReference type="GO" id="GO:0016787">
    <property type="term" value="F:hydrolase activity"/>
    <property type="evidence" value="ECO:0007669"/>
    <property type="project" value="UniProtKB-KW"/>
</dbReference>
<dbReference type="PANTHER" id="PTHR21432:SF20">
    <property type="entry name" value="ACETYL-COA HYDROLASE"/>
    <property type="match status" value="1"/>
</dbReference>
<keyword evidence="5" id="KW-0378">Hydrolase</keyword>
<evidence type="ECO:0000259" key="4">
    <source>
        <dbReference type="Pfam" id="PF13336"/>
    </source>
</evidence>
<dbReference type="GO" id="GO:0008775">
    <property type="term" value="F:acetate CoA-transferase activity"/>
    <property type="evidence" value="ECO:0007669"/>
    <property type="project" value="InterPro"/>
</dbReference>